<dbReference type="HOGENOM" id="CLU_2496834_0_0_6"/>
<dbReference type="EMBL" id="CP001614">
    <property type="protein sequence ID" value="ACR14149.1"/>
    <property type="molecule type" value="Genomic_DNA"/>
</dbReference>
<evidence type="ECO:0000313" key="1">
    <source>
        <dbReference type="EMBL" id="ACR14149.1"/>
    </source>
</evidence>
<accession>C5BNL2</accession>
<gene>
    <name evidence="1" type="ordered locus">TERTU_0582</name>
</gene>
<dbReference type="Proteomes" id="UP000009080">
    <property type="component" value="Chromosome"/>
</dbReference>
<organism evidence="1 2">
    <name type="scientific">Teredinibacter turnerae (strain ATCC 39867 / T7901)</name>
    <dbReference type="NCBI Taxonomy" id="377629"/>
    <lineage>
        <taxon>Bacteria</taxon>
        <taxon>Pseudomonadati</taxon>
        <taxon>Pseudomonadota</taxon>
        <taxon>Gammaproteobacteria</taxon>
        <taxon>Cellvibrionales</taxon>
        <taxon>Cellvibrionaceae</taxon>
        <taxon>Teredinibacter</taxon>
    </lineage>
</organism>
<dbReference type="KEGG" id="ttu:TERTU_0582"/>
<reference evidence="1 2" key="1">
    <citation type="journal article" date="2009" name="PLoS ONE">
        <title>The complete genome of Teredinibacter turnerae T7901: an intracellular endosymbiont of marine wood-boring bivalves (shipworms).</title>
        <authorList>
            <person name="Yang J.C."/>
            <person name="Madupu R."/>
            <person name="Durkin A.S."/>
            <person name="Ekborg N.A."/>
            <person name="Pedamallu C.S."/>
            <person name="Hostetler J.B."/>
            <person name="Radune D."/>
            <person name="Toms B.S."/>
            <person name="Henrissat B."/>
            <person name="Coutinho P.M."/>
            <person name="Schwarz S."/>
            <person name="Field L."/>
            <person name="Trindade-Silva A.E."/>
            <person name="Soares C.A.G."/>
            <person name="Elshahawi S."/>
            <person name="Hanora A."/>
            <person name="Schmidt E.W."/>
            <person name="Haygood M.G."/>
            <person name="Posfai J."/>
            <person name="Benner J."/>
            <person name="Madinger C."/>
            <person name="Nove J."/>
            <person name="Anton B."/>
            <person name="Chaudhary K."/>
            <person name="Foster J."/>
            <person name="Holman A."/>
            <person name="Kumar S."/>
            <person name="Lessard P.A."/>
            <person name="Luyten Y.A."/>
            <person name="Slatko B."/>
            <person name="Wood N."/>
            <person name="Wu B."/>
            <person name="Teplitski M."/>
            <person name="Mougous J.D."/>
            <person name="Ward N."/>
            <person name="Eisen J.A."/>
            <person name="Badger J.H."/>
            <person name="Distel D.L."/>
        </authorList>
    </citation>
    <scope>NUCLEOTIDE SEQUENCE [LARGE SCALE GENOMIC DNA]</scope>
    <source>
        <strain evidence="2">ATCC 39867 / T7901</strain>
    </source>
</reference>
<dbReference type="AlphaFoldDB" id="C5BNL2"/>
<protein>
    <submittedName>
        <fullName evidence="1">Uncharacterized protein</fullName>
    </submittedName>
</protein>
<dbReference type="eggNOG" id="ENOG5033DG5">
    <property type="taxonomic scope" value="Bacteria"/>
</dbReference>
<dbReference type="OrthoDB" id="6388261at2"/>
<name>C5BNL2_TERTT</name>
<dbReference type="RefSeq" id="WP_015820265.1">
    <property type="nucleotide sequence ID" value="NC_012997.1"/>
</dbReference>
<keyword evidence="2" id="KW-1185">Reference proteome</keyword>
<evidence type="ECO:0000313" key="2">
    <source>
        <dbReference type="Proteomes" id="UP000009080"/>
    </source>
</evidence>
<sequence length="86" mass="9758">MEPKSDKILAIGQQRIHVTAITTKIHEDIAFLESKIERMKKMRSPSRTVLATYESMLASRLSVLKWLENHDMISNQHAAQHSDASG</sequence>
<proteinExistence type="predicted"/>